<reference evidence="2" key="1">
    <citation type="submission" date="2020-02" db="EMBL/GenBank/DDBJ databases">
        <authorList>
            <person name="Meier V. D."/>
        </authorList>
    </citation>
    <scope>NUCLEOTIDE SEQUENCE</scope>
    <source>
        <strain evidence="2">AVDCRST_MAG11</strain>
    </source>
</reference>
<proteinExistence type="predicted"/>
<feature type="region of interest" description="Disordered" evidence="1">
    <location>
        <begin position="1"/>
        <end position="55"/>
    </location>
</feature>
<gene>
    <name evidence="2" type="ORF">AVDCRST_MAG11-628</name>
</gene>
<accession>A0A6J4K7Q9</accession>
<organism evidence="2">
    <name type="scientific">uncultured Gemmatimonadaceae bacterium</name>
    <dbReference type="NCBI Taxonomy" id="246130"/>
    <lineage>
        <taxon>Bacteria</taxon>
        <taxon>Pseudomonadati</taxon>
        <taxon>Gemmatimonadota</taxon>
        <taxon>Gemmatimonadia</taxon>
        <taxon>Gemmatimonadales</taxon>
        <taxon>Gemmatimonadaceae</taxon>
        <taxon>environmental samples</taxon>
    </lineage>
</organism>
<feature type="non-terminal residue" evidence="2">
    <location>
        <position position="55"/>
    </location>
</feature>
<sequence length="55" mass="5843">VRRRPRAAGAALWRRAVRSAHAHGHRPDAGRLRRAGAAGAGAPRHARRPDPGPAL</sequence>
<protein>
    <submittedName>
        <fullName evidence="2">Uncharacterized protein</fullName>
    </submittedName>
</protein>
<evidence type="ECO:0000313" key="2">
    <source>
        <dbReference type="EMBL" id="CAA9298039.1"/>
    </source>
</evidence>
<dbReference type="EMBL" id="CADCTU010000135">
    <property type="protein sequence ID" value="CAA9298039.1"/>
    <property type="molecule type" value="Genomic_DNA"/>
</dbReference>
<feature type="compositionally biased region" description="Basic residues" evidence="1">
    <location>
        <begin position="15"/>
        <end position="24"/>
    </location>
</feature>
<evidence type="ECO:0000256" key="1">
    <source>
        <dbReference type="SAM" id="MobiDB-lite"/>
    </source>
</evidence>
<dbReference type="AlphaFoldDB" id="A0A6J4K7Q9"/>
<name>A0A6J4K7Q9_9BACT</name>
<feature type="non-terminal residue" evidence="2">
    <location>
        <position position="1"/>
    </location>
</feature>